<gene>
    <name evidence="9 11" type="primary">argB</name>
    <name evidence="11" type="ORF">CWI83_07010</name>
</gene>
<evidence type="ECO:0000256" key="7">
    <source>
        <dbReference type="ARBA" id="ARBA00022840"/>
    </source>
</evidence>
<keyword evidence="12" id="KW-1185">Reference proteome</keyword>
<dbReference type="GO" id="GO:0003991">
    <property type="term" value="F:acetylglutamate kinase activity"/>
    <property type="evidence" value="ECO:0007669"/>
    <property type="project" value="UniProtKB-UniRule"/>
</dbReference>
<evidence type="ECO:0000313" key="12">
    <source>
        <dbReference type="Proteomes" id="UP000288279"/>
    </source>
</evidence>
<dbReference type="HAMAP" id="MF_00082">
    <property type="entry name" value="ArgB"/>
    <property type="match status" value="1"/>
</dbReference>
<comment type="similarity">
    <text evidence="9">Belongs to the acetylglutamate kinase family. ArgB subfamily.</text>
</comment>
<keyword evidence="9" id="KW-0963">Cytoplasm</keyword>
<feature type="site" description="Transition state stabilizer" evidence="9">
    <location>
        <position position="219"/>
    </location>
</feature>
<dbReference type="EMBL" id="PIQG01000003">
    <property type="protein sequence ID" value="RUO76670.1"/>
    <property type="molecule type" value="Genomic_DNA"/>
</dbReference>
<dbReference type="Gene3D" id="3.40.1160.10">
    <property type="entry name" value="Acetylglutamate kinase-like"/>
    <property type="match status" value="1"/>
</dbReference>
<keyword evidence="7 9" id="KW-0067">ATP-binding</keyword>
<dbReference type="Proteomes" id="UP000288279">
    <property type="component" value="Unassembled WGS sequence"/>
</dbReference>
<evidence type="ECO:0000313" key="11">
    <source>
        <dbReference type="EMBL" id="RUO76670.1"/>
    </source>
</evidence>
<dbReference type="AlphaFoldDB" id="A0A432ZFK4"/>
<sequence>MNLLQLPTALVIKLGGRALDDMQALQPLLKTVLNIQQSRPVVLVHGGGDQVSALLAQLGLSSEKVAGQRVTPAAHIPYIAAVLAGDVNSQLTALAQQLGLRSVGLPLFAGGSTYANVDASRGAVGIPQPGDKQLLVSLLEQGYLPVMSSLGLSRDGQRLNCNADLAAACIAELLDADLVLLTDVAGILDQQQQLISSINAAQAAHYIESSVVRDGMQVKLEAALAVAQKSRRSIAVASWQDPQALLDLAEGRAAGTRIEF</sequence>
<accession>A0A432ZFK4</accession>
<reference evidence="11 12" key="1">
    <citation type="journal article" date="2011" name="Front. Microbiol.">
        <title>Genomic signatures of strain selection and enhancement in Bacillus atrophaeus var. globigii, a historical biowarfare simulant.</title>
        <authorList>
            <person name="Gibbons H.S."/>
            <person name="Broomall S.M."/>
            <person name="McNew L.A."/>
            <person name="Daligault H."/>
            <person name="Chapman C."/>
            <person name="Bruce D."/>
            <person name="Karavis M."/>
            <person name="Krepps M."/>
            <person name="McGregor P.A."/>
            <person name="Hong C."/>
            <person name="Park K.H."/>
            <person name="Akmal A."/>
            <person name="Feldman A."/>
            <person name="Lin J.S."/>
            <person name="Chang W.E."/>
            <person name="Higgs B.W."/>
            <person name="Demirev P."/>
            <person name="Lindquist J."/>
            <person name="Liem A."/>
            <person name="Fochler E."/>
            <person name="Read T.D."/>
            <person name="Tapia R."/>
            <person name="Johnson S."/>
            <person name="Bishop-Lilly K.A."/>
            <person name="Detter C."/>
            <person name="Han C."/>
            <person name="Sozhamannan S."/>
            <person name="Rosenzweig C.N."/>
            <person name="Skowronski E.W."/>
        </authorList>
    </citation>
    <scope>NUCLEOTIDE SEQUENCE [LARGE SCALE GENOMIC DNA]</scope>
    <source>
        <strain evidence="11 12">PIT1</strain>
    </source>
</reference>
<feature type="binding site" evidence="9">
    <location>
        <position position="160"/>
    </location>
    <ligand>
        <name>substrate</name>
    </ligand>
</feature>
<dbReference type="InterPro" id="IPR036393">
    <property type="entry name" value="AceGlu_kinase-like_sf"/>
</dbReference>
<organism evidence="11 12">
    <name type="scientific">Pseudidiomarina taiwanensis</name>
    <dbReference type="NCBI Taxonomy" id="337250"/>
    <lineage>
        <taxon>Bacteria</taxon>
        <taxon>Pseudomonadati</taxon>
        <taxon>Pseudomonadota</taxon>
        <taxon>Gammaproteobacteria</taxon>
        <taxon>Alteromonadales</taxon>
        <taxon>Idiomarinaceae</taxon>
        <taxon>Pseudidiomarina</taxon>
    </lineage>
</organism>
<dbReference type="RefSeq" id="WP_126827529.1">
    <property type="nucleotide sequence ID" value="NZ_PIQG01000003.1"/>
</dbReference>
<feature type="binding site" evidence="9">
    <location>
        <begin position="47"/>
        <end position="48"/>
    </location>
    <ligand>
        <name>substrate</name>
    </ligand>
</feature>
<keyword evidence="3 9" id="KW-0028">Amino-acid biosynthesis</keyword>
<keyword evidence="4 9" id="KW-0808">Transferase</keyword>
<evidence type="ECO:0000256" key="2">
    <source>
        <dbReference type="ARBA" id="ARBA00022571"/>
    </source>
</evidence>
<evidence type="ECO:0000256" key="6">
    <source>
        <dbReference type="ARBA" id="ARBA00022777"/>
    </source>
</evidence>
<dbReference type="OrthoDB" id="5915023at2"/>
<evidence type="ECO:0000256" key="5">
    <source>
        <dbReference type="ARBA" id="ARBA00022741"/>
    </source>
</evidence>
<keyword evidence="6 9" id="KW-0418">Kinase</keyword>
<dbReference type="InterPro" id="IPR001048">
    <property type="entry name" value="Asp/Glu/Uridylate_kinase"/>
</dbReference>
<dbReference type="PANTHER" id="PTHR23342:SF0">
    <property type="entry name" value="N-ACETYLGLUTAMATE SYNTHASE, MITOCHONDRIAL"/>
    <property type="match status" value="1"/>
</dbReference>
<keyword evidence="5 9" id="KW-0547">Nucleotide-binding</keyword>
<dbReference type="InterPro" id="IPR037528">
    <property type="entry name" value="ArgB"/>
</dbReference>
<comment type="caution">
    <text evidence="11">The sequence shown here is derived from an EMBL/GenBank/DDBJ whole genome shotgun (WGS) entry which is preliminary data.</text>
</comment>
<dbReference type="PIRSF" id="PIRSF000728">
    <property type="entry name" value="NAGK"/>
    <property type="match status" value="1"/>
</dbReference>
<name>A0A432ZFK4_9GAMM</name>
<evidence type="ECO:0000256" key="9">
    <source>
        <dbReference type="HAMAP-Rule" id="MF_00082"/>
    </source>
</evidence>
<comment type="catalytic activity">
    <reaction evidence="8 9">
        <text>N-acetyl-L-glutamate + ATP = N-acetyl-L-glutamyl 5-phosphate + ADP</text>
        <dbReference type="Rhea" id="RHEA:14629"/>
        <dbReference type="ChEBI" id="CHEBI:30616"/>
        <dbReference type="ChEBI" id="CHEBI:44337"/>
        <dbReference type="ChEBI" id="CHEBI:57936"/>
        <dbReference type="ChEBI" id="CHEBI:456216"/>
        <dbReference type="EC" id="2.7.2.8"/>
    </reaction>
</comment>
<evidence type="ECO:0000256" key="3">
    <source>
        <dbReference type="ARBA" id="ARBA00022605"/>
    </source>
</evidence>
<dbReference type="EC" id="2.7.2.8" evidence="9"/>
<evidence type="ECO:0000256" key="1">
    <source>
        <dbReference type="ARBA" id="ARBA00004828"/>
    </source>
</evidence>
<comment type="pathway">
    <text evidence="1 9">Amino-acid biosynthesis; L-arginine biosynthesis; N(2)-acetyl-L-ornithine from L-glutamate: step 2/4.</text>
</comment>
<protein>
    <recommendedName>
        <fullName evidence="9">Acetylglutamate kinase</fullName>
        <ecNumber evidence="9">2.7.2.8</ecNumber>
    </recommendedName>
    <alternativeName>
        <fullName evidence="9">N-acetyl-L-glutamate 5-phosphotransferase</fullName>
    </alternativeName>
    <alternativeName>
        <fullName evidence="9">NAG kinase</fullName>
        <shortName evidence="9">NAGK</shortName>
    </alternativeName>
</protein>
<dbReference type="NCBIfam" id="TIGR00761">
    <property type="entry name" value="argB"/>
    <property type="match status" value="1"/>
</dbReference>
<comment type="function">
    <text evidence="9">Catalyzes the ATP-dependent phosphorylation of N-acetyl-L-glutamate.</text>
</comment>
<feature type="binding site" evidence="9">
    <location>
        <position position="69"/>
    </location>
    <ligand>
        <name>substrate</name>
    </ligand>
</feature>
<dbReference type="GO" id="GO:0042450">
    <property type="term" value="P:L-arginine biosynthetic process via ornithine"/>
    <property type="evidence" value="ECO:0007669"/>
    <property type="project" value="UniProtKB-UniRule"/>
</dbReference>
<feature type="site" description="Transition state stabilizer" evidence="9">
    <location>
        <position position="13"/>
    </location>
</feature>
<comment type="subcellular location">
    <subcellularLocation>
        <location evidence="9">Cytoplasm</location>
    </subcellularLocation>
</comment>
<evidence type="ECO:0000259" key="10">
    <source>
        <dbReference type="Pfam" id="PF00696"/>
    </source>
</evidence>
<dbReference type="GO" id="GO:0005737">
    <property type="term" value="C:cytoplasm"/>
    <property type="evidence" value="ECO:0007669"/>
    <property type="project" value="UniProtKB-SubCell"/>
</dbReference>
<dbReference type="PANTHER" id="PTHR23342">
    <property type="entry name" value="N-ACETYLGLUTAMATE SYNTHASE"/>
    <property type="match status" value="1"/>
</dbReference>
<dbReference type="UniPathway" id="UPA00068">
    <property type="reaction ID" value="UER00107"/>
</dbReference>
<evidence type="ECO:0000256" key="8">
    <source>
        <dbReference type="ARBA" id="ARBA00048141"/>
    </source>
</evidence>
<evidence type="ECO:0000256" key="4">
    <source>
        <dbReference type="ARBA" id="ARBA00022679"/>
    </source>
</evidence>
<proteinExistence type="inferred from homology"/>
<dbReference type="InterPro" id="IPR004662">
    <property type="entry name" value="AcgluKinase_fam"/>
</dbReference>
<dbReference type="GO" id="GO:0005524">
    <property type="term" value="F:ATP binding"/>
    <property type="evidence" value="ECO:0007669"/>
    <property type="project" value="UniProtKB-UniRule"/>
</dbReference>
<dbReference type="SUPFAM" id="SSF53633">
    <property type="entry name" value="Carbamate kinase-like"/>
    <property type="match status" value="1"/>
</dbReference>
<dbReference type="Pfam" id="PF00696">
    <property type="entry name" value="AA_kinase"/>
    <property type="match status" value="1"/>
</dbReference>
<keyword evidence="2 9" id="KW-0055">Arginine biosynthesis</keyword>
<feature type="domain" description="Aspartate/glutamate/uridylate kinase" evidence="10">
    <location>
        <begin position="10"/>
        <end position="237"/>
    </location>
</feature>